<dbReference type="EMBL" id="JRMB01000002">
    <property type="protein sequence ID" value="KGF64292.1"/>
    <property type="molecule type" value="Genomic_DNA"/>
</dbReference>
<reference evidence="2 3" key="1">
    <citation type="submission" date="2014-09" db="EMBL/GenBank/DDBJ databases">
        <title>Genome sequence of Pseudomonas lutea strain DSM 17257T.</title>
        <authorList>
            <person name="Kwak Y."/>
            <person name="Shin J.-H."/>
        </authorList>
    </citation>
    <scope>NUCLEOTIDE SEQUENCE [LARGE SCALE GENOMIC DNA]</scope>
    <source>
        <strain evidence="2 3">DSM 17257</strain>
    </source>
</reference>
<accession>A0A9X0JIY2</accession>
<gene>
    <name evidence="2" type="ORF">LT42_20715</name>
</gene>
<evidence type="ECO:0000313" key="2">
    <source>
        <dbReference type="EMBL" id="KGF64292.1"/>
    </source>
</evidence>
<evidence type="ECO:0000313" key="3">
    <source>
        <dbReference type="Proteomes" id="UP000029719"/>
    </source>
</evidence>
<dbReference type="AlphaFoldDB" id="A0A9X0JIY2"/>
<feature type="chain" id="PRO_5040751721" evidence="1">
    <location>
        <begin position="22"/>
        <end position="129"/>
    </location>
</feature>
<protein>
    <submittedName>
        <fullName evidence="2">Glutamine synthetase</fullName>
    </submittedName>
</protein>
<evidence type="ECO:0000256" key="1">
    <source>
        <dbReference type="SAM" id="SignalP"/>
    </source>
</evidence>
<proteinExistence type="predicted"/>
<keyword evidence="1" id="KW-0732">Signal</keyword>
<sequence length="129" mass="14328">MARLFRFWPVCLLLMSAPVFAMPPSPRLDRAQCTRSATLLACVDVQGNRYSVASAGKTMYVRGYESIQRRTWAQTNSRYGSLTFFTGLASDGEAWVGYVQKVGWTTISRVSSSSGDKTRITCDRVTGCH</sequence>
<comment type="caution">
    <text evidence="2">The sequence shown here is derived from an EMBL/GenBank/DDBJ whole genome shotgun (WGS) entry which is preliminary data.</text>
</comment>
<dbReference type="Proteomes" id="UP000029719">
    <property type="component" value="Unassembled WGS sequence"/>
</dbReference>
<organism evidence="2 3">
    <name type="scientific">Pseudomonas lutea</name>
    <dbReference type="NCBI Taxonomy" id="243924"/>
    <lineage>
        <taxon>Bacteria</taxon>
        <taxon>Pseudomonadati</taxon>
        <taxon>Pseudomonadota</taxon>
        <taxon>Gammaproteobacteria</taxon>
        <taxon>Pseudomonadales</taxon>
        <taxon>Pseudomonadaceae</taxon>
        <taxon>Pseudomonas</taxon>
    </lineage>
</organism>
<name>A0A9X0JIY2_9PSED</name>
<dbReference type="RefSeq" id="WP_037016861.1">
    <property type="nucleotide sequence ID" value="NZ_JRMB01000002.1"/>
</dbReference>
<feature type="signal peptide" evidence="1">
    <location>
        <begin position="1"/>
        <end position="21"/>
    </location>
</feature>